<dbReference type="Gene3D" id="3.40.1410.10">
    <property type="entry name" value="Chorismate lyase-like"/>
    <property type="match status" value="1"/>
</dbReference>
<dbReference type="GO" id="GO:0008813">
    <property type="term" value="F:chorismate lyase activity"/>
    <property type="evidence" value="ECO:0007669"/>
    <property type="project" value="InterPro"/>
</dbReference>
<dbReference type="EMBL" id="UGNY01000001">
    <property type="protein sequence ID" value="STX38269.1"/>
    <property type="molecule type" value="Genomic_DNA"/>
</dbReference>
<sequence length="179" mass="20944">MLIKADNLLNTLSTPPAEIECWLKHQLSLTAKLKSDAGEARLEVLKQHWVRPNWWDKFTLGLQTSLVMHRDIIMLAEQNPCWFARTIIPELSYQTTPAFFARLQYESLGDLVFSEAEVRREQMIHYAINQQSLEYYWLQPYLGSQKTELWSRLSVFTIAEKSPFYLLEVLLPGLLRSIN</sequence>
<protein>
    <submittedName>
        <fullName evidence="4">4-hydroxybenzoate synthetase</fullName>
    </submittedName>
</protein>
<dbReference type="AlphaFoldDB" id="A0A378IT04"/>
<dbReference type="InterPro" id="IPR007440">
    <property type="entry name" value="Chorismate--pyruvate_lyase"/>
</dbReference>
<dbReference type="Proteomes" id="UP000254033">
    <property type="component" value="Unassembled WGS sequence"/>
</dbReference>
<organism evidence="4 5">
    <name type="scientific">Legionella feeleii</name>
    <dbReference type="NCBI Taxonomy" id="453"/>
    <lineage>
        <taxon>Bacteria</taxon>
        <taxon>Pseudomonadati</taxon>
        <taxon>Pseudomonadota</taxon>
        <taxon>Gammaproteobacteria</taxon>
        <taxon>Legionellales</taxon>
        <taxon>Legionellaceae</taxon>
        <taxon>Legionella</taxon>
    </lineage>
</organism>
<dbReference type="PANTHER" id="PTHR38683">
    <property type="entry name" value="CHORISMATE PYRUVATE-LYASE"/>
    <property type="match status" value="1"/>
</dbReference>
<name>A0A378IT04_9GAMM</name>
<dbReference type="InterPro" id="IPR028978">
    <property type="entry name" value="Chorismate_lyase_/UTRA_dom_sf"/>
</dbReference>
<keyword evidence="3" id="KW-0456">Lyase</keyword>
<proteinExistence type="predicted"/>
<dbReference type="GO" id="GO:0005829">
    <property type="term" value="C:cytosol"/>
    <property type="evidence" value="ECO:0007669"/>
    <property type="project" value="TreeGrafter"/>
</dbReference>
<gene>
    <name evidence="4" type="primary">ubiC</name>
    <name evidence="4" type="ORF">NCTC11978_01453</name>
</gene>
<evidence type="ECO:0000256" key="2">
    <source>
        <dbReference type="ARBA" id="ARBA00022688"/>
    </source>
</evidence>
<reference evidence="4 5" key="1">
    <citation type="submission" date="2018-06" db="EMBL/GenBank/DDBJ databases">
        <authorList>
            <consortium name="Pathogen Informatics"/>
            <person name="Doyle S."/>
        </authorList>
    </citation>
    <scope>NUCLEOTIDE SEQUENCE [LARGE SCALE GENOMIC DNA]</scope>
    <source>
        <strain evidence="4 5">NCTC11978</strain>
    </source>
</reference>
<dbReference type="RefSeq" id="WP_115175062.1">
    <property type="nucleotide sequence ID" value="NZ_UGNY01000001.1"/>
</dbReference>
<evidence type="ECO:0000256" key="1">
    <source>
        <dbReference type="ARBA" id="ARBA00022490"/>
    </source>
</evidence>
<keyword evidence="2" id="KW-0831">Ubiquinone biosynthesis</keyword>
<dbReference type="SUPFAM" id="SSF64288">
    <property type="entry name" value="Chorismate lyase-like"/>
    <property type="match status" value="1"/>
</dbReference>
<keyword evidence="1" id="KW-0963">Cytoplasm</keyword>
<dbReference type="GO" id="GO:0006744">
    <property type="term" value="P:ubiquinone biosynthetic process"/>
    <property type="evidence" value="ECO:0007669"/>
    <property type="project" value="UniProtKB-KW"/>
</dbReference>
<evidence type="ECO:0000256" key="3">
    <source>
        <dbReference type="ARBA" id="ARBA00023239"/>
    </source>
</evidence>
<dbReference type="Pfam" id="PF04345">
    <property type="entry name" value="Chor_lyase"/>
    <property type="match status" value="1"/>
</dbReference>
<accession>A0A378IT04</accession>
<evidence type="ECO:0000313" key="5">
    <source>
        <dbReference type="Proteomes" id="UP000254033"/>
    </source>
</evidence>
<evidence type="ECO:0000313" key="4">
    <source>
        <dbReference type="EMBL" id="STX38269.1"/>
    </source>
</evidence>
<dbReference type="PANTHER" id="PTHR38683:SF1">
    <property type="entry name" value="CHORISMATE PYRUVATE-LYASE"/>
    <property type="match status" value="1"/>
</dbReference>